<dbReference type="STRING" id="35525.A0A162CDK1"/>
<dbReference type="EMBL" id="LRGB01000944">
    <property type="protein sequence ID" value="KZS14492.1"/>
    <property type="molecule type" value="Genomic_DNA"/>
</dbReference>
<dbReference type="OrthoDB" id="9930623at2759"/>
<keyword evidence="3 6" id="KW-0732">Signal</keyword>
<accession>A0A162CDK1</accession>
<keyword evidence="9" id="KW-1185">Reference proteome</keyword>
<protein>
    <submittedName>
        <fullName evidence="8">Putative Isthmin-1</fullName>
    </submittedName>
</protein>
<dbReference type="InterPro" id="IPR051867">
    <property type="entry name" value="Angio_Inhib/Adhesion_GPCR"/>
</dbReference>
<dbReference type="InterPro" id="IPR005533">
    <property type="entry name" value="AMOP_dom"/>
</dbReference>
<keyword evidence="4" id="KW-1015">Disulfide bond</keyword>
<evidence type="ECO:0000256" key="6">
    <source>
        <dbReference type="SAM" id="SignalP"/>
    </source>
</evidence>
<evidence type="ECO:0000313" key="8">
    <source>
        <dbReference type="EMBL" id="KZS14492.1"/>
    </source>
</evidence>
<dbReference type="Pfam" id="PF03782">
    <property type="entry name" value="AMOP"/>
    <property type="match status" value="1"/>
</dbReference>
<keyword evidence="2" id="KW-0964">Secreted</keyword>
<dbReference type="PANTHER" id="PTHR10239">
    <property type="entry name" value="ISTHMIN-2"/>
    <property type="match status" value="1"/>
</dbReference>
<evidence type="ECO:0000256" key="5">
    <source>
        <dbReference type="SAM" id="MobiDB-lite"/>
    </source>
</evidence>
<evidence type="ECO:0000256" key="2">
    <source>
        <dbReference type="ARBA" id="ARBA00022525"/>
    </source>
</evidence>
<feature type="signal peptide" evidence="6">
    <location>
        <begin position="1"/>
        <end position="18"/>
    </location>
</feature>
<dbReference type="PANTHER" id="PTHR10239:SF29">
    <property type="entry name" value="AMOP DOMAIN-CONTAINING PROTEIN"/>
    <property type="match status" value="1"/>
</dbReference>
<evidence type="ECO:0000313" key="9">
    <source>
        <dbReference type="Proteomes" id="UP000076858"/>
    </source>
</evidence>
<feature type="domain" description="AMOP" evidence="7">
    <location>
        <begin position="289"/>
        <end position="448"/>
    </location>
</feature>
<evidence type="ECO:0000256" key="1">
    <source>
        <dbReference type="ARBA" id="ARBA00004613"/>
    </source>
</evidence>
<organism evidence="8 9">
    <name type="scientific">Daphnia magna</name>
    <dbReference type="NCBI Taxonomy" id="35525"/>
    <lineage>
        <taxon>Eukaryota</taxon>
        <taxon>Metazoa</taxon>
        <taxon>Ecdysozoa</taxon>
        <taxon>Arthropoda</taxon>
        <taxon>Crustacea</taxon>
        <taxon>Branchiopoda</taxon>
        <taxon>Diplostraca</taxon>
        <taxon>Cladocera</taxon>
        <taxon>Anomopoda</taxon>
        <taxon>Daphniidae</taxon>
        <taxon>Daphnia</taxon>
    </lineage>
</organism>
<dbReference type="AlphaFoldDB" id="A0A162CDK1"/>
<proteinExistence type="predicted"/>
<name>A0A162CDK1_9CRUS</name>
<evidence type="ECO:0000259" key="7">
    <source>
        <dbReference type="PROSITE" id="PS50856"/>
    </source>
</evidence>
<gene>
    <name evidence="8" type="ORF">APZ42_019825</name>
</gene>
<dbReference type="Proteomes" id="UP000076858">
    <property type="component" value="Unassembled WGS sequence"/>
</dbReference>
<feature type="chain" id="PRO_5007832571" evidence="6">
    <location>
        <begin position="19"/>
        <end position="460"/>
    </location>
</feature>
<feature type="compositionally biased region" description="Basic residues" evidence="5">
    <location>
        <begin position="163"/>
        <end position="184"/>
    </location>
</feature>
<feature type="region of interest" description="Disordered" evidence="5">
    <location>
        <begin position="147"/>
        <end position="192"/>
    </location>
</feature>
<comment type="subcellular location">
    <subcellularLocation>
        <location evidence="1">Secreted</location>
    </subcellularLocation>
</comment>
<evidence type="ECO:0000256" key="3">
    <source>
        <dbReference type="ARBA" id="ARBA00022729"/>
    </source>
</evidence>
<reference evidence="8 9" key="1">
    <citation type="submission" date="2016-03" db="EMBL/GenBank/DDBJ databases">
        <title>EvidentialGene: Evidence-directed Construction of Genes on Genomes.</title>
        <authorList>
            <person name="Gilbert D.G."/>
            <person name="Choi J.-H."/>
            <person name="Mockaitis K."/>
            <person name="Colbourne J."/>
            <person name="Pfrender M."/>
        </authorList>
    </citation>
    <scope>NUCLEOTIDE SEQUENCE [LARGE SCALE GENOMIC DNA]</scope>
    <source>
        <strain evidence="8 9">Xinb3</strain>
        <tissue evidence="8">Complete organism</tissue>
    </source>
</reference>
<evidence type="ECO:0000256" key="4">
    <source>
        <dbReference type="ARBA" id="ARBA00023157"/>
    </source>
</evidence>
<dbReference type="GO" id="GO:0005576">
    <property type="term" value="C:extracellular region"/>
    <property type="evidence" value="ECO:0007669"/>
    <property type="project" value="UniProtKB-SubCell"/>
</dbReference>
<dbReference type="SMART" id="SM00723">
    <property type="entry name" value="AMOP"/>
    <property type="match status" value="1"/>
</dbReference>
<dbReference type="PROSITE" id="PS50856">
    <property type="entry name" value="AMOP"/>
    <property type="match status" value="1"/>
</dbReference>
<sequence>MRLLICLSLLIAVHQCRHLSEERRKLKRQGLAAHRHGGRRRHTDDVAGPTVVVEDGQPEWSDNEYQPVVLKFEVHFAAPRRKQQRKKKNGGIGWNRTNAITSSGSGSSGFIHLFLPLSLDSAPLAATSTTSRSTPAVTAAAISGAEMMVTHRPSSSSQAYSRRVNKNNKKKKKKTKRKKKKVHQQHVDERNTMDAVDDVTASVVDRRYKPMQASPSNRLMPLLLQDDGIPPMFNSLSSDETQQWARWLRCTLCLKNDRKQSDEESDLCQLQNVECRQGNVTAENELTTSGCQESDTCSLWQRCETSQEIPSLFVALPPCPCTYPTGLVYNDRVWDPLNRHHYRWREISLQSERVDIYRPGASYCIRSLSVVPKMTLSSQQCCYDDRRRLLTRGWAAGTPALVSPEASVHLSRVTERLPWLACKGDFSRYHLQRPPDNRLNCSVNPSDEEYQRQVLLATNY</sequence>
<comment type="caution">
    <text evidence="8">The sequence shown here is derived from an EMBL/GenBank/DDBJ whole genome shotgun (WGS) entry which is preliminary data.</text>
</comment>